<feature type="region of interest" description="Disordered" evidence="1">
    <location>
        <begin position="195"/>
        <end position="218"/>
    </location>
</feature>
<sequence length="218" mass="23807">MNGADPQADAAALAGLAREVEALRLAVEKLNALPKRVEQLAELVAGLGEATAARSRKKVTEGVASWLALPAETAEAMALLEELLEWLERVYLRYADAAATLPECWLWHPDVIEELLWLSYAWRLAYEDPESSASLPGDWHDRQRPGVVRRIKAVAGACSLENHQPGGEHHHPAPTAPLADALALIAGWWGARRDDTAPEPGEHHVAAVAARRTARRRP</sequence>
<name>A0A927RJE4_9ACTN</name>
<dbReference type="Proteomes" id="UP000638648">
    <property type="component" value="Unassembled WGS sequence"/>
</dbReference>
<evidence type="ECO:0000256" key="1">
    <source>
        <dbReference type="SAM" id="MobiDB-lite"/>
    </source>
</evidence>
<reference evidence="2" key="1">
    <citation type="submission" date="2020-10" db="EMBL/GenBank/DDBJ databases">
        <title>Sequencing the genomes of 1000 actinobacteria strains.</title>
        <authorList>
            <person name="Klenk H.-P."/>
        </authorList>
    </citation>
    <scope>NUCLEOTIDE SEQUENCE</scope>
    <source>
        <strain evidence="2">DSM 45354</strain>
    </source>
</reference>
<gene>
    <name evidence="2" type="ORF">HEB94_002401</name>
</gene>
<dbReference type="RefSeq" id="WP_192749876.1">
    <property type="nucleotide sequence ID" value="NZ_BAABJL010000186.1"/>
</dbReference>
<dbReference type="AlphaFoldDB" id="A0A927RJE4"/>
<feature type="compositionally biased region" description="Basic and acidic residues" evidence="1">
    <location>
        <begin position="195"/>
        <end position="205"/>
    </location>
</feature>
<proteinExistence type="predicted"/>
<dbReference type="EMBL" id="JADBEM010000001">
    <property type="protein sequence ID" value="MBE1605553.1"/>
    <property type="molecule type" value="Genomic_DNA"/>
</dbReference>
<comment type="caution">
    <text evidence="2">The sequence shown here is derived from an EMBL/GenBank/DDBJ whole genome shotgun (WGS) entry which is preliminary data.</text>
</comment>
<organism evidence="2 3">
    <name type="scientific">Actinopolymorpha pittospori</name>
    <dbReference type="NCBI Taxonomy" id="648752"/>
    <lineage>
        <taxon>Bacteria</taxon>
        <taxon>Bacillati</taxon>
        <taxon>Actinomycetota</taxon>
        <taxon>Actinomycetes</taxon>
        <taxon>Propionibacteriales</taxon>
        <taxon>Actinopolymorphaceae</taxon>
        <taxon>Actinopolymorpha</taxon>
    </lineage>
</organism>
<evidence type="ECO:0000313" key="3">
    <source>
        <dbReference type="Proteomes" id="UP000638648"/>
    </source>
</evidence>
<keyword evidence="3" id="KW-1185">Reference proteome</keyword>
<accession>A0A927RJE4</accession>
<evidence type="ECO:0000313" key="2">
    <source>
        <dbReference type="EMBL" id="MBE1605553.1"/>
    </source>
</evidence>
<protein>
    <submittedName>
        <fullName evidence="2">Uncharacterized protein</fullName>
    </submittedName>
</protein>